<dbReference type="SUPFAM" id="SSF54909">
    <property type="entry name" value="Dimeric alpha+beta barrel"/>
    <property type="match status" value="1"/>
</dbReference>
<reference evidence="2 3" key="2">
    <citation type="journal article" date="2018" name="Nature">
        <title>Mutant phenotypes for thousands of bacterial genes of unknown function.</title>
        <authorList>
            <person name="Price M.N."/>
            <person name="Wetmore K.M."/>
            <person name="Waters R.J."/>
            <person name="Callaghan M."/>
            <person name="Ray J."/>
            <person name="Liu H."/>
            <person name="Kuehl J.V."/>
            <person name="Melnyk R.A."/>
            <person name="Lamson J.S."/>
            <person name="Suh Y."/>
            <person name="Carlson H.K."/>
            <person name="Esquivel Z."/>
            <person name="Sadeeshkumar H."/>
            <person name="Chakraborty R."/>
            <person name="Zane G.M."/>
            <person name="Rubin B.E."/>
            <person name="Wall J.D."/>
            <person name="Visel A."/>
            <person name="Bristow J."/>
            <person name="Blow M.J."/>
            <person name="Arkin A.P."/>
            <person name="Deutschbauer A.M."/>
        </authorList>
    </citation>
    <scope>NUCLEOTIDE SEQUENCE [LARGE SCALE GENOMIC DNA]</scope>
    <source>
        <strain evidence="2 3">FW300-N2E3</strain>
    </source>
</reference>
<dbReference type="Gene3D" id="3.30.70.100">
    <property type="match status" value="1"/>
</dbReference>
<dbReference type="PANTHER" id="PTHR37811:SF2">
    <property type="entry name" value="ABM DOMAIN-CONTAINING PROTEIN"/>
    <property type="match status" value="1"/>
</dbReference>
<protein>
    <recommendedName>
        <fullName evidence="1">ABM domain-containing protein</fullName>
    </recommendedName>
</protein>
<dbReference type="RefSeq" id="WP_054593639.1">
    <property type="nucleotide sequence ID" value="NZ_CP012830.1"/>
</dbReference>
<dbReference type="InterPro" id="IPR011008">
    <property type="entry name" value="Dimeric_a/b-barrel"/>
</dbReference>
<feature type="domain" description="ABM" evidence="1">
    <location>
        <begin position="10"/>
        <end position="96"/>
    </location>
</feature>
<proteinExistence type="predicted"/>
<dbReference type="PANTHER" id="PTHR37811">
    <property type="entry name" value="BLL5343 PROTEIN"/>
    <property type="match status" value="1"/>
</dbReference>
<organism evidence="2 3">
    <name type="scientific">Pseudomonas fluorescens</name>
    <dbReference type="NCBI Taxonomy" id="294"/>
    <lineage>
        <taxon>Bacteria</taxon>
        <taxon>Pseudomonadati</taxon>
        <taxon>Pseudomonadota</taxon>
        <taxon>Gammaproteobacteria</taxon>
        <taxon>Pseudomonadales</taxon>
        <taxon>Pseudomonadaceae</taxon>
        <taxon>Pseudomonas</taxon>
    </lineage>
</organism>
<dbReference type="InterPro" id="IPR007138">
    <property type="entry name" value="ABM_dom"/>
</dbReference>
<evidence type="ECO:0000313" key="3">
    <source>
        <dbReference type="Proteomes" id="UP000066487"/>
    </source>
</evidence>
<sequence length="110" mass="12444">MIANTPSAPYYAVIFTSLRIATDQGYEQAAQRMVELARDQPGFLGVESARGEDGLGITVSYWSSEEAILAWKQHAEHSATRERGRSTWYEAFHTRVCKVERAYAFERQPA</sequence>
<name>A0A0N7GZE1_PSEFL</name>
<dbReference type="Proteomes" id="UP000066487">
    <property type="component" value="Chromosome"/>
</dbReference>
<gene>
    <name evidence="2" type="ORF">AO353_03135</name>
</gene>
<dbReference type="InterPro" id="IPR052936">
    <property type="entry name" value="Jasmonate_Hydroxylase-like"/>
</dbReference>
<dbReference type="PROSITE" id="PS51725">
    <property type="entry name" value="ABM"/>
    <property type="match status" value="1"/>
</dbReference>
<dbReference type="AlphaFoldDB" id="A0A0N7GZE1"/>
<dbReference type="Pfam" id="PF03992">
    <property type="entry name" value="ABM"/>
    <property type="match status" value="1"/>
</dbReference>
<reference evidence="3" key="1">
    <citation type="submission" date="2015-09" db="EMBL/GenBank/DDBJ databases">
        <title>Whole genome sequence of Pseudomonas fluorescens FW300-N2E3.</title>
        <authorList>
            <person name="Ray J."/>
            <person name="Melnyk R."/>
            <person name="Deutschbauer A."/>
        </authorList>
    </citation>
    <scope>NUCLEOTIDE SEQUENCE [LARGE SCALE GENOMIC DNA]</scope>
    <source>
        <strain evidence="3">FW300-N2E3</strain>
    </source>
</reference>
<dbReference type="EMBL" id="CP012830">
    <property type="protein sequence ID" value="ALI00084.1"/>
    <property type="molecule type" value="Genomic_DNA"/>
</dbReference>
<evidence type="ECO:0000259" key="1">
    <source>
        <dbReference type="PROSITE" id="PS51725"/>
    </source>
</evidence>
<accession>A0A0N7GZE1</accession>
<dbReference type="OrthoDB" id="9797060at2"/>
<evidence type="ECO:0000313" key="2">
    <source>
        <dbReference type="EMBL" id="ALI00084.1"/>
    </source>
</evidence>